<name>A0A1S3H3Y6_LINAN</name>
<dbReference type="KEGG" id="lak:106151805"/>
<evidence type="ECO:0000256" key="2">
    <source>
        <dbReference type="RuleBase" id="RU363116"/>
    </source>
</evidence>
<dbReference type="SUPFAM" id="SSF54518">
    <property type="entry name" value="Tubby C-terminal domain-like"/>
    <property type="match status" value="1"/>
</dbReference>
<sequence>MMNAQPMMMQPGMQPVPGGGVQWMPQPAVPQGCPPGLEYLSMIDQLLVHQQVEILEAFTDFETNNKYEIKNSMGQRVYFAAEDTCCCTRNCCGKERPFDIQILTPQGHEVIHLSRPLRCDTCWFPCCLQKVTVEAPVGQVIGYVKQSWSVCVPKFAICNAMGDTVLRIEGPCVPCSACGDVIFDVKSADGERQVGQVSKQWSGLVKEMFTDADNFGVSFPMDLDVKMKACMLGAVFLIDFMFFEKEKNEEKTQIGMM</sequence>
<reference evidence="4" key="1">
    <citation type="submission" date="2025-08" db="UniProtKB">
        <authorList>
            <consortium name="RefSeq"/>
        </authorList>
    </citation>
    <scope>IDENTIFICATION</scope>
    <source>
        <tissue evidence="4">Gonads</tissue>
    </source>
</reference>
<keyword evidence="3" id="KW-1185">Reference proteome</keyword>
<dbReference type="FunCoup" id="A0A1S3H3Y6">
    <property type="interactions" value="365"/>
</dbReference>
<accession>A0A1S3H3Y6</accession>
<dbReference type="AlphaFoldDB" id="A0A1S3H3Y6"/>
<protein>
    <recommendedName>
        <fullName evidence="2">Phospholipid scramblase</fullName>
    </recommendedName>
</protein>
<dbReference type="GO" id="GO:0017128">
    <property type="term" value="F:phospholipid scramblase activity"/>
    <property type="evidence" value="ECO:0007669"/>
    <property type="project" value="InterPro"/>
</dbReference>
<dbReference type="PANTHER" id="PTHR23248">
    <property type="entry name" value="PHOSPHOLIPID SCRAMBLASE-RELATED"/>
    <property type="match status" value="1"/>
</dbReference>
<dbReference type="Proteomes" id="UP000085678">
    <property type="component" value="Unplaced"/>
</dbReference>
<evidence type="ECO:0000313" key="3">
    <source>
        <dbReference type="Proteomes" id="UP000085678"/>
    </source>
</evidence>
<gene>
    <name evidence="4" type="primary">LOC106151805</name>
</gene>
<proteinExistence type="inferred from homology"/>
<dbReference type="InterPro" id="IPR005552">
    <property type="entry name" value="Scramblase"/>
</dbReference>
<keyword evidence="2" id="KW-0106">Calcium</keyword>
<dbReference type="OrthoDB" id="191150at2759"/>
<dbReference type="Pfam" id="PF03803">
    <property type="entry name" value="Scramblase"/>
    <property type="match status" value="1"/>
</dbReference>
<dbReference type="GO" id="GO:0005886">
    <property type="term" value="C:plasma membrane"/>
    <property type="evidence" value="ECO:0007669"/>
    <property type="project" value="TreeGrafter"/>
</dbReference>
<dbReference type="GeneID" id="106151805"/>
<comment type="cofactor">
    <cofactor evidence="2">
        <name>Ca(2+)</name>
        <dbReference type="ChEBI" id="CHEBI:29108"/>
    </cofactor>
</comment>
<dbReference type="PANTHER" id="PTHR23248:SF9">
    <property type="entry name" value="PHOSPHOLIPID SCRAMBLASE"/>
    <property type="match status" value="1"/>
</dbReference>
<organism evidence="3 4">
    <name type="scientific">Lingula anatina</name>
    <name type="common">Brachiopod</name>
    <name type="synonym">Lingula unguis</name>
    <dbReference type="NCBI Taxonomy" id="7574"/>
    <lineage>
        <taxon>Eukaryota</taxon>
        <taxon>Metazoa</taxon>
        <taxon>Spiralia</taxon>
        <taxon>Lophotrochozoa</taxon>
        <taxon>Brachiopoda</taxon>
        <taxon>Linguliformea</taxon>
        <taxon>Lingulata</taxon>
        <taxon>Lingulida</taxon>
        <taxon>Linguloidea</taxon>
        <taxon>Lingulidae</taxon>
        <taxon>Lingula</taxon>
    </lineage>
</organism>
<keyword evidence="2" id="KW-0449">Lipoprotein</keyword>
<dbReference type="InterPro" id="IPR025659">
    <property type="entry name" value="Tubby-like_C"/>
</dbReference>
<comment type="function">
    <text evidence="2">May mediate accelerated ATP-independent bidirectional transbilayer migration of phospholipids upon binding calcium ions that results in a loss of phospholipid asymmetry in the plasma membrane.</text>
</comment>
<evidence type="ECO:0000313" key="4">
    <source>
        <dbReference type="RefSeq" id="XP_013380672.1"/>
    </source>
</evidence>
<dbReference type="RefSeq" id="XP_013380672.1">
    <property type="nucleotide sequence ID" value="XM_013525218.1"/>
</dbReference>
<evidence type="ECO:0000256" key="1">
    <source>
        <dbReference type="ARBA" id="ARBA00005350"/>
    </source>
</evidence>
<comment type="similarity">
    <text evidence="1 2">Belongs to the phospholipid scramblase family.</text>
</comment>
<keyword evidence="2" id="KW-0564">Palmitate</keyword>
<dbReference type="InParanoid" id="A0A1S3H3Y6"/>